<feature type="region of interest" description="Disordered" evidence="8">
    <location>
        <begin position="1"/>
        <end position="35"/>
    </location>
</feature>
<dbReference type="InterPro" id="IPR051393">
    <property type="entry name" value="ABC_transporter_permease"/>
</dbReference>
<dbReference type="PANTHER" id="PTHR30193:SF41">
    <property type="entry name" value="DIACETYLCHITOBIOSE UPTAKE SYSTEM PERMEASE PROTEIN NGCF"/>
    <property type="match status" value="1"/>
</dbReference>
<evidence type="ECO:0000256" key="5">
    <source>
        <dbReference type="ARBA" id="ARBA00022989"/>
    </source>
</evidence>
<sequence>MTTMTELPAKHPPGGTAAGGGRNSTGRTPGRRRRPSGALAGWLSVAPALVVILGFTFYPMVQSMLLSTDHWNLLGPRTFVGAENYSAILGAGTFRTSLLNTLVFTVITIAGTYVLALATAMAANRELASARFVRTVTVLPAVIPMVVAGLVWKWLYEPDHGLINTLIGLFGADGARWLFDNDLALPAVAVVSVWKEFGIYALILLGGLQRIPDEIYEAATIDRAGPWRQFRSITLPMLRPAGAAVFLLLLFNSFKVFDQVWVMTEGGPGTATLTVVTFIYTRLLTDVGVASAASVVLFVILLAITLVRLKLTSREES</sequence>
<dbReference type="AlphaFoldDB" id="A0A919FW53"/>
<feature type="transmembrane region" description="Helical" evidence="7">
    <location>
        <begin position="102"/>
        <end position="123"/>
    </location>
</feature>
<dbReference type="PANTHER" id="PTHR30193">
    <property type="entry name" value="ABC TRANSPORTER PERMEASE PROTEIN"/>
    <property type="match status" value="1"/>
</dbReference>
<feature type="transmembrane region" description="Helical" evidence="7">
    <location>
        <begin position="183"/>
        <end position="205"/>
    </location>
</feature>
<dbReference type="CDD" id="cd06261">
    <property type="entry name" value="TM_PBP2"/>
    <property type="match status" value="1"/>
</dbReference>
<comment type="similarity">
    <text evidence="7">Belongs to the binding-protein-dependent transport system permease family.</text>
</comment>
<keyword evidence="4 7" id="KW-0812">Transmembrane</keyword>
<evidence type="ECO:0000259" key="9">
    <source>
        <dbReference type="PROSITE" id="PS50928"/>
    </source>
</evidence>
<evidence type="ECO:0000256" key="6">
    <source>
        <dbReference type="ARBA" id="ARBA00023136"/>
    </source>
</evidence>
<evidence type="ECO:0000256" key="8">
    <source>
        <dbReference type="SAM" id="MobiDB-lite"/>
    </source>
</evidence>
<keyword evidence="6 7" id="KW-0472">Membrane</keyword>
<protein>
    <submittedName>
        <fullName evidence="10">Sugar ABC transporter permease</fullName>
    </submittedName>
</protein>
<dbReference type="Proteomes" id="UP000617734">
    <property type="component" value="Unassembled WGS sequence"/>
</dbReference>
<feature type="transmembrane region" description="Helical" evidence="7">
    <location>
        <begin position="237"/>
        <end position="254"/>
    </location>
</feature>
<dbReference type="GO" id="GO:0055085">
    <property type="term" value="P:transmembrane transport"/>
    <property type="evidence" value="ECO:0007669"/>
    <property type="project" value="InterPro"/>
</dbReference>
<evidence type="ECO:0000256" key="3">
    <source>
        <dbReference type="ARBA" id="ARBA00022475"/>
    </source>
</evidence>
<evidence type="ECO:0000256" key="1">
    <source>
        <dbReference type="ARBA" id="ARBA00004651"/>
    </source>
</evidence>
<comment type="subcellular location">
    <subcellularLocation>
        <location evidence="1 7">Cell membrane</location>
        <topology evidence="1 7">Multi-pass membrane protein</topology>
    </subcellularLocation>
</comment>
<name>A0A919FW53_9ACTN</name>
<dbReference type="SUPFAM" id="SSF161098">
    <property type="entry name" value="MetI-like"/>
    <property type="match status" value="1"/>
</dbReference>
<organism evidence="10 11">
    <name type="scientific">Kitasatospora indigofera</name>
    <dbReference type="NCBI Taxonomy" id="67307"/>
    <lineage>
        <taxon>Bacteria</taxon>
        <taxon>Bacillati</taxon>
        <taxon>Actinomycetota</taxon>
        <taxon>Actinomycetes</taxon>
        <taxon>Kitasatosporales</taxon>
        <taxon>Streptomycetaceae</taxon>
        <taxon>Kitasatospora</taxon>
    </lineage>
</organism>
<reference evidence="10" key="1">
    <citation type="journal article" date="2014" name="Int. J. Syst. Evol. Microbiol.">
        <title>Complete genome sequence of Corynebacterium casei LMG S-19264T (=DSM 44701T), isolated from a smear-ripened cheese.</title>
        <authorList>
            <consortium name="US DOE Joint Genome Institute (JGI-PGF)"/>
            <person name="Walter F."/>
            <person name="Albersmeier A."/>
            <person name="Kalinowski J."/>
            <person name="Ruckert C."/>
        </authorList>
    </citation>
    <scope>NUCLEOTIDE SEQUENCE</scope>
    <source>
        <strain evidence="10">JCM 4646</strain>
    </source>
</reference>
<dbReference type="GeneID" id="95354223"/>
<dbReference type="EMBL" id="BNBO01000020">
    <property type="protein sequence ID" value="GHH73547.1"/>
    <property type="molecule type" value="Genomic_DNA"/>
</dbReference>
<keyword evidence="3" id="KW-1003">Cell membrane</keyword>
<feature type="domain" description="ABC transmembrane type-1" evidence="9">
    <location>
        <begin position="98"/>
        <end position="308"/>
    </location>
</feature>
<dbReference type="GO" id="GO:0005886">
    <property type="term" value="C:plasma membrane"/>
    <property type="evidence" value="ECO:0007669"/>
    <property type="project" value="UniProtKB-SubCell"/>
</dbReference>
<feature type="transmembrane region" description="Helical" evidence="7">
    <location>
        <begin position="37"/>
        <end position="58"/>
    </location>
</feature>
<evidence type="ECO:0000313" key="11">
    <source>
        <dbReference type="Proteomes" id="UP000617734"/>
    </source>
</evidence>
<keyword evidence="5 7" id="KW-1133">Transmembrane helix</keyword>
<gene>
    <name evidence="10" type="ORF">GCM10018781_38190</name>
</gene>
<dbReference type="RefSeq" id="WP_190212065.1">
    <property type="nucleotide sequence ID" value="NZ_BNBO01000020.1"/>
</dbReference>
<feature type="transmembrane region" description="Helical" evidence="7">
    <location>
        <begin position="287"/>
        <end position="307"/>
    </location>
</feature>
<reference evidence="10" key="2">
    <citation type="submission" date="2020-09" db="EMBL/GenBank/DDBJ databases">
        <authorList>
            <person name="Sun Q."/>
            <person name="Ohkuma M."/>
        </authorList>
    </citation>
    <scope>NUCLEOTIDE SEQUENCE</scope>
    <source>
        <strain evidence="10">JCM 4646</strain>
    </source>
</reference>
<dbReference type="Pfam" id="PF00528">
    <property type="entry name" value="BPD_transp_1"/>
    <property type="match status" value="1"/>
</dbReference>
<proteinExistence type="inferred from homology"/>
<dbReference type="Gene3D" id="1.10.3720.10">
    <property type="entry name" value="MetI-like"/>
    <property type="match status" value="1"/>
</dbReference>
<dbReference type="InterPro" id="IPR035906">
    <property type="entry name" value="MetI-like_sf"/>
</dbReference>
<feature type="transmembrane region" description="Helical" evidence="7">
    <location>
        <begin position="135"/>
        <end position="155"/>
    </location>
</feature>
<evidence type="ECO:0000256" key="2">
    <source>
        <dbReference type="ARBA" id="ARBA00022448"/>
    </source>
</evidence>
<evidence type="ECO:0000313" key="10">
    <source>
        <dbReference type="EMBL" id="GHH73547.1"/>
    </source>
</evidence>
<evidence type="ECO:0000256" key="7">
    <source>
        <dbReference type="RuleBase" id="RU363032"/>
    </source>
</evidence>
<evidence type="ECO:0000256" key="4">
    <source>
        <dbReference type="ARBA" id="ARBA00022692"/>
    </source>
</evidence>
<dbReference type="PROSITE" id="PS50928">
    <property type="entry name" value="ABC_TM1"/>
    <property type="match status" value="1"/>
</dbReference>
<comment type="caution">
    <text evidence="10">The sequence shown here is derived from an EMBL/GenBank/DDBJ whole genome shotgun (WGS) entry which is preliminary data.</text>
</comment>
<accession>A0A919FW53</accession>
<keyword evidence="11" id="KW-1185">Reference proteome</keyword>
<keyword evidence="2 7" id="KW-0813">Transport</keyword>
<dbReference type="InterPro" id="IPR000515">
    <property type="entry name" value="MetI-like"/>
</dbReference>